<proteinExistence type="inferred from homology"/>
<dbReference type="InterPro" id="IPR011611">
    <property type="entry name" value="PfkB_dom"/>
</dbReference>
<dbReference type="InterPro" id="IPR002173">
    <property type="entry name" value="Carboh/pur_kinase_PfkB_CS"/>
</dbReference>
<dbReference type="OrthoDB" id="497927at2759"/>
<organism evidence="5 6">
    <name type="scientific">Adiantum capillus-veneris</name>
    <name type="common">Maidenhair fern</name>
    <dbReference type="NCBI Taxonomy" id="13818"/>
    <lineage>
        <taxon>Eukaryota</taxon>
        <taxon>Viridiplantae</taxon>
        <taxon>Streptophyta</taxon>
        <taxon>Embryophyta</taxon>
        <taxon>Tracheophyta</taxon>
        <taxon>Polypodiopsida</taxon>
        <taxon>Polypodiidae</taxon>
        <taxon>Polypodiales</taxon>
        <taxon>Pteridineae</taxon>
        <taxon>Pteridaceae</taxon>
        <taxon>Vittarioideae</taxon>
        <taxon>Adiantum</taxon>
    </lineage>
</organism>
<gene>
    <name evidence="5" type="ORF">GOP47_0016659</name>
</gene>
<comment type="caution">
    <text evidence="5">The sequence shown here is derived from an EMBL/GenBank/DDBJ whole genome shotgun (WGS) entry which is preliminary data.</text>
</comment>
<evidence type="ECO:0000259" key="4">
    <source>
        <dbReference type="Pfam" id="PF00294"/>
    </source>
</evidence>
<sequence length="327" mass="35807">MHERDGQKREGRGRVLLVGHCCHDSIRTPAGAVFEALGGSVAYISNILDALHIPLQLISKVGSDFAYSSLLLPHPPSFSLSAPTTQFFSDFTLIDDRVLKTGHLCEPIFPHDVPMHFPRYPIGLAVGVACEISAETLGKMADACELLVVDVQALIRTIDPATGLVGLQRLSQTPFQRLLHRVSYLKAARNEALYIDIEDVRKDTVVIVTQGKLGCSIYCKDHKFTVPAFEAEEVDPTGAGDSFLAGFSAGLYQGFSVQNAALMGNYFGAVTVGQVGVPTFSSTDLQKMQRSRLLTRQKIWSLVRGLLILRCSRLSHTHELQSLVKML</sequence>
<reference evidence="5" key="1">
    <citation type="submission" date="2021-01" db="EMBL/GenBank/DDBJ databases">
        <title>Adiantum capillus-veneris genome.</title>
        <authorList>
            <person name="Fang Y."/>
            <person name="Liao Q."/>
        </authorList>
    </citation>
    <scope>NUCLEOTIDE SEQUENCE</scope>
    <source>
        <strain evidence="5">H3</strain>
        <tissue evidence="5">Leaf</tissue>
    </source>
</reference>
<dbReference type="Proteomes" id="UP000886520">
    <property type="component" value="Chromosome 16"/>
</dbReference>
<dbReference type="SUPFAM" id="SSF53613">
    <property type="entry name" value="Ribokinase-like"/>
    <property type="match status" value="1"/>
</dbReference>
<dbReference type="AlphaFoldDB" id="A0A9D4UI36"/>
<feature type="domain" description="Carbohydrate kinase PfkB" evidence="4">
    <location>
        <begin position="204"/>
        <end position="279"/>
    </location>
</feature>
<dbReference type="GO" id="GO:0010264">
    <property type="term" value="P:myo-inositol hexakisphosphate biosynthetic process"/>
    <property type="evidence" value="ECO:0007669"/>
    <property type="project" value="TreeGrafter"/>
</dbReference>
<dbReference type="GO" id="GO:0016301">
    <property type="term" value="F:kinase activity"/>
    <property type="evidence" value="ECO:0007669"/>
    <property type="project" value="UniProtKB-KW"/>
</dbReference>
<keyword evidence="6" id="KW-1185">Reference proteome</keyword>
<protein>
    <recommendedName>
        <fullName evidence="4">Carbohydrate kinase PfkB domain-containing protein</fullName>
    </recommendedName>
</protein>
<evidence type="ECO:0000313" key="5">
    <source>
        <dbReference type="EMBL" id="KAI5068314.1"/>
    </source>
</evidence>
<dbReference type="InterPro" id="IPR050306">
    <property type="entry name" value="PfkB_Carbo_kinase"/>
</dbReference>
<dbReference type="PANTHER" id="PTHR43085">
    <property type="entry name" value="HEXOKINASE FAMILY MEMBER"/>
    <property type="match status" value="1"/>
</dbReference>
<keyword evidence="3" id="KW-0418">Kinase</keyword>
<accession>A0A9D4UI36</accession>
<dbReference type="EMBL" id="JABFUD020000016">
    <property type="protein sequence ID" value="KAI5068314.1"/>
    <property type="molecule type" value="Genomic_DNA"/>
</dbReference>
<evidence type="ECO:0000256" key="3">
    <source>
        <dbReference type="ARBA" id="ARBA00022777"/>
    </source>
</evidence>
<comment type="similarity">
    <text evidence="1">Belongs to the carbohydrate kinase PfkB family.</text>
</comment>
<dbReference type="InterPro" id="IPR029056">
    <property type="entry name" value="Ribokinase-like"/>
</dbReference>
<dbReference type="Pfam" id="PF00294">
    <property type="entry name" value="PfkB"/>
    <property type="match status" value="1"/>
</dbReference>
<name>A0A9D4UI36_ADICA</name>
<evidence type="ECO:0000256" key="2">
    <source>
        <dbReference type="ARBA" id="ARBA00022679"/>
    </source>
</evidence>
<evidence type="ECO:0000256" key="1">
    <source>
        <dbReference type="ARBA" id="ARBA00010688"/>
    </source>
</evidence>
<dbReference type="Gene3D" id="3.40.1190.20">
    <property type="match status" value="1"/>
</dbReference>
<evidence type="ECO:0000313" key="6">
    <source>
        <dbReference type="Proteomes" id="UP000886520"/>
    </source>
</evidence>
<dbReference type="PANTHER" id="PTHR43085:SF13">
    <property type="entry name" value="INOSITOL 3-KINASE"/>
    <property type="match status" value="1"/>
</dbReference>
<keyword evidence="2" id="KW-0808">Transferase</keyword>
<dbReference type="PROSITE" id="PS00584">
    <property type="entry name" value="PFKB_KINASES_2"/>
    <property type="match status" value="1"/>
</dbReference>